<proteinExistence type="predicted"/>
<evidence type="ECO:0000313" key="1">
    <source>
        <dbReference type="EMBL" id="AIC30049.1"/>
    </source>
</evidence>
<dbReference type="RefSeq" id="WP_040140591.1">
    <property type="nucleotide sequence ID" value="NZ_CP006988.1"/>
</dbReference>
<dbReference type="KEGG" id="rei:IE4771_PB00321"/>
<name>A0A060I8M6_RHIET</name>
<dbReference type="EMBL" id="CP006988">
    <property type="protein sequence ID" value="AIC30049.1"/>
    <property type="molecule type" value="Genomic_DNA"/>
</dbReference>
<dbReference type="HOGENOM" id="CLU_2719488_0_0_5"/>
<organism evidence="1 2">
    <name type="scientific">Rhizobium etli bv. mimosae str. IE4771</name>
    <dbReference type="NCBI Taxonomy" id="1432050"/>
    <lineage>
        <taxon>Bacteria</taxon>
        <taxon>Pseudomonadati</taxon>
        <taxon>Pseudomonadota</taxon>
        <taxon>Alphaproteobacteria</taxon>
        <taxon>Hyphomicrobiales</taxon>
        <taxon>Rhizobiaceae</taxon>
        <taxon>Rhizobium/Agrobacterium group</taxon>
        <taxon>Rhizobium</taxon>
    </lineage>
</organism>
<protein>
    <submittedName>
        <fullName evidence="1">Uncharacterized protein</fullName>
    </submittedName>
</protein>
<sequence length="72" mass="8638">MVIRSHAHRHTLWIFLPWRRSRRFVDYVDFSGDPLAFVDYALPRKVPIERLDGIYHTIKSAIFWLKVLDSLV</sequence>
<geneLocation type="plasmid" evidence="1 2">
    <name>pRetIE4771b</name>
</geneLocation>
<accession>A0A060I8M6</accession>
<evidence type="ECO:0000313" key="2">
    <source>
        <dbReference type="Proteomes" id="UP000027180"/>
    </source>
</evidence>
<dbReference type="Proteomes" id="UP000027180">
    <property type="component" value="Plasmid pRetIE4771b"/>
</dbReference>
<gene>
    <name evidence="1" type="ORF">IE4771_PB00321</name>
</gene>
<keyword evidence="1" id="KW-0614">Plasmid</keyword>
<reference evidence="1 2" key="1">
    <citation type="submission" date="2013-12" db="EMBL/GenBank/DDBJ databases">
        <title>Complete genome sequence of Rhizobium etli bv. mimosae IE4771.</title>
        <authorList>
            <person name="Bustos P."/>
            <person name="Santamaria R.I."/>
            <person name="Lozano L."/>
            <person name="Ormeno-Orrillo E."/>
            <person name="Rogel M.A."/>
            <person name="Romero D."/>
            <person name="Cevallos M.A."/>
            <person name="Martinez-Romero E."/>
            <person name="Gonzalez V."/>
        </authorList>
    </citation>
    <scope>NUCLEOTIDE SEQUENCE [LARGE SCALE GENOMIC DNA]</scope>
    <source>
        <strain evidence="1 2">IE4771</strain>
        <plasmid evidence="2">Plasmid pRetIE4771b</plasmid>
    </source>
</reference>
<dbReference type="AlphaFoldDB" id="A0A060I8M6"/>